<organism evidence="2 3">
    <name type="scientific">Austropuccinia psidii MF-1</name>
    <dbReference type="NCBI Taxonomy" id="1389203"/>
    <lineage>
        <taxon>Eukaryota</taxon>
        <taxon>Fungi</taxon>
        <taxon>Dikarya</taxon>
        <taxon>Basidiomycota</taxon>
        <taxon>Pucciniomycotina</taxon>
        <taxon>Pucciniomycetes</taxon>
        <taxon>Pucciniales</taxon>
        <taxon>Sphaerophragmiaceae</taxon>
        <taxon>Austropuccinia</taxon>
    </lineage>
</organism>
<gene>
    <name evidence="2" type="ORF">O181_083093</name>
</gene>
<sequence>MRRSYVASTSVSFKRFCDHLSGRSWRFSNLLVQRMSFSDLKNRRGQRFDPSNHLKLPPSTSSLAGSMPNSLGHDAIDCFGGHRPQSISSSAALSCRIHVSQASSLPTFSTPSATPAAITSPSSITSTATLDQSYQFNTKLVPFESKNFKPNKFLNICLNQDFPKKGRGLYSKSSKIIKPGTTLLSLSPHVAALETQFLSSRCSSCFLEDKDFEPPQTTSIIRQIKRCAKCKVVAYCGL</sequence>
<accession>A0A9Q3FNQ5</accession>
<evidence type="ECO:0000313" key="2">
    <source>
        <dbReference type="EMBL" id="MBW0543378.1"/>
    </source>
</evidence>
<dbReference type="AlphaFoldDB" id="A0A9Q3FNQ5"/>
<reference evidence="2" key="1">
    <citation type="submission" date="2021-03" db="EMBL/GenBank/DDBJ databases">
        <title>Draft genome sequence of rust myrtle Austropuccinia psidii MF-1, a brazilian biotype.</title>
        <authorList>
            <person name="Quecine M.C."/>
            <person name="Pachon D.M.R."/>
            <person name="Bonatelli M.L."/>
            <person name="Correr F.H."/>
            <person name="Franceschini L.M."/>
            <person name="Leite T.F."/>
            <person name="Margarido G.R.A."/>
            <person name="Almeida C.A."/>
            <person name="Ferrarezi J.A."/>
            <person name="Labate C.A."/>
        </authorList>
    </citation>
    <scope>NUCLEOTIDE SEQUENCE</scope>
    <source>
        <strain evidence="2">MF-1</strain>
    </source>
</reference>
<dbReference type="EMBL" id="AVOT02048150">
    <property type="protein sequence ID" value="MBW0543378.1"/>
    <property type="molecule type" value="Genomic_DNA"/>
</dbReference>
<name>A0A9Q3FNQ5_9BASI</name>
<proteinExistence type="predicted"/>
<feature type="region of interest" description="Disordered" evidence="1">
    <location>
        <begin position="43"/>
        <end position="66"/>
    </location>
</feature>
<dbReference type="Gene3D" id="2.170.270.10">
    <property type="entry name" value="SET domain"/>
    <property type="match status" value="1"/>
</dbReference>
<keyword evidence="3" id="KW-1185">Reference proteome</keyword>
<evidence type="ECO:0000313" key="3">
    <source>
        <dbReference type="Proteomes" id="UP000765509"/>
    </source>
</evidence>
<feature type="non-terminal residue" evidence="2">
    <location>
        <position position="238"/>
    </location>
</feature>
<feature type="compositionally biased region" description="Basic and acidic residues" evidence="1">
    <location>
        <begin position="43"/>
        <end position="52"/>
    </location>
</feature>
<comment type="caution">
    <text evidence="2">The sequence shown here is derived from an EMBL/GenBank/DDBJ whole genome shotgun (WGS) entry which is preliminary data.</text>
</comment>
<dbReference type="InterPro" id="IPR046341">
    <property type="entry name" value="SET_dom_sf"/>
</dbReference>
<protein>
    <submittedName>
        <fullName evidence="2">Uncharacterized protein</fullName>
    </submittedName>
</protein>
<dbReference type="Proteomes" id="UP000765509">
    <property type="component" value="Unassembled WGS sequence"/>
</dbReference>
<dbReference type="Gene3D" id="6.10.140.2220">
    <property type="match status" value="1"/>
</dbReference>
<evidence type="ECO:0000256" key="1">
    <source>
        <dbReference type="SAM" id="MobiDB-lite"/>
    </source>
</evidence>
<dbReference type="OrthoDB" id="265717at2759"/>